<protein>
    <submittedName>
        <fullName evidence="1">Uncharacterized protein</fullName>
    </submittedName>
</protein>
<dbReference type="AlphaFoldDB" id="A0A026X0R6"/>
<keyword evidence="2" id="KW-1185">Reference proteome</keyword>
<evidence type="ECO:0000313" key="1">
    <source>
        <dbReference type="EMBL" id="EZA61882.1"/>
    </source>
</evidence>
<gene>
    <name evidence="1" type="ORF">X777_04693</name>
</gene>
<sequence>MYVNEARNANDFITKNQLVYLCFDDTEQLWAEQNHIRSHRLMKNNSITTIASVNSFIDFIEDIVITRHS</sequence>
<name>A0A026X0R6_OOCBI</name>
<accession>A0A026X0R6</accession>
<feature type="non-terminal residue" evidence="1">
    <location>
        <position position="69"/>
    </location>
</feature>
<organism evidence="1 2">
    <name type="scientific">Ooceraea biroi</name>
    <name type="common">Clonal raider ant</name>
    <name type="synonym">Cerapachys biroi</name>
    <dbReference type="NCBI Taxonomy" id="2015173"/>
    <lineage>
        <taxon>Eukaryota</taxon>
        <taxon>Metazoa</taxon>
        <taxon>Ecdysozoa</taxon>
        <taxon>Arthropoda</taxon>
        <taxon>Hexapoda</taxon>
        <taxon>Insecta</taxon>
        <taxon>Pterygota</taxon>
        <taxon>Neoptera</taxon>
        <taxon>Endopterygota</taxon>
        <taxon>Hymenoptera</taxon>
        <taxon>Apocrita</taxon>
        <taxon>Aculeata</taxon>
        <taxon>Formicoidea</taxon>
        <taxon>Formicidae</taxon>
        <taxon>Dorylinae</taxon>
        <taxon>Ooceraea</taxon>
    </lineage>
</organism>
<dbReference type="Proteomes" id="UP000053097">
    <property type="component" value="Unassembled WGS sequence"/>
</dbReference>
<evidence type="ECO:0000313" key="2">
    <source>
        <dbReference type="Proteomes" id="UP000053097"/>
    </source>
</evidence>
<reference evidence="1 2" key="1">
    <citation type="journal article" date="2014" name="Curr. Biol.">
        <title>The genome of the clonal raider ant Cerapachys biroi.</title>
        <authorList>
            <person name="Oxley P.R."/>
            <person name="Ji L."/>
            <person name="Fetter-Pruneda I."/>
            <person name="McKenzie S.K."/>
            <person name="Li C."/>
            <person name="Hu H."/>
            <person name="Zhang G."/>
            <person name="Kronauer D.J."/>
        </authorList>
    </citation>
    <scope>NUCLEOTIDE SEQUENCE [LARGE SCALE GENOMIC DNA]</scope>
</reference>
<proteinExistence type="predicted"/>
<dbReference type="EMBL" id="KK107039">
    <property type="protein sequence ID" value="EZA61882.1"/>
    <property type="molecule type" value="Genomic_DNA"/>
</dbReference>